<name>A0ACB5TK78_CANBO</name>
<reference evidence="1" key="1">
    <citation type="submission" date="2023-04" db="EMBL/GenBank/DDBJ databases">
        <title>Candida boidinii NBRC 1967.</title>
        <authorList>
            <person name="Ichikawa N."/>
            <person name="Sato H."/>
            <person name="Tonouchi N."/>
        </authorList>
    </citation>
    <scope>NUCLEOTIDE SEQUENCE</scope>
    <source>
        <strain evidence="1">NBRC 1967</strain>
    </source>
</reference>
<dbReference type="EMBL" id="BSXV01000426">
    <property type="protein sequence ID" value="GME89051.1"/>
    <property type="molecule type" value="Genomic_DNA"/>
</dbReference>
<sequence>MKLTALVTLALALQQATSKIVWVDETVTKTNKEIITESLTIKTVYASGFDNLSISDNNQGKGLSRVSATSPVENISSAFSDIKVSESAKDSTSSTIPSSSSSSSSSTTSVSAKSGQTDGNAQFTTKRSSESTISTNDATMPIADIKSIDSTTSSTIFSSSASTVTSETGTIISTISTYDLTTPTITTFSSSLSVTLNPETISEDITISYNTTEALVSTSTTGETSESFLTTSLTTSSFGYQNSSSIDTSFSSFLDSSSFSTITTSSESTLTSSSIDETISTSLSTKTETSDTLSTSTQQETSQTSTFGDGSSFGVLPIVDLFNPIDVNSPPTVLTRGELDLEILSGVDNDGIPFETNKFYANLFLGDQTGTSFTYPYSGFLTKDNYYGYAVAHTDASSHVYGYYDGSSTEAQYYTNALKIGQLIFSATSFESSNFNLEVTEMKDMSVLVTLTDGTLDNYIDIPLVQGMGLNTAIYYGSLKAEINSQVGVKQLIQETSSALADGIIKYRATLYNDVEWLIYVTLPDGYKTDSSFKLTVSNPYTLVASESIDGLIIQVGVAPSSDDLDSYYDEAAGMYPISCSVKGNLDQSSDIAIYQFDYDTEGKSASGNTIVFALPHHVSSMVSATSKTATGISLDSSTKGKMYAFLTNSILLEETIDTNVQFLPYSADFISGSASGISYTSEQLKLIAQVANDELSVNIKDTVNSMTSTYYGGKVLDKYSYILLTVCDVLKDDDVTKSTLQQMKDAFATFTSNEQYYPLIYDTRYGGVTSSAYKISPDEDFGSGYYNDHHFHYGYFVHAAAVVGYVDAKYGGTWAEDNKDWVNSLIRDVANPSEEDEYFPVSRNFDWFNGHSWAAGLFVGYDGRNQESSSEDYNFAYGMKLWGKVIGDSSMEYRSDLMLAIMKRSMNMYYLYSNDNTVEPSQIISNKVAGILFDNKIDYTTYFGTNTEYIHGIHMLPITAASGLVRGSTFVQQEWEQKLSTLSETLTGGWASILRINQALYDPASSYNFFSSSSWDNSYLDNGQTRTWGLTFSAALLNAIS</sequence>
<accession>A0ACB5TK78</accession>
<comment type="caution">
    <text evidence="1">The sequence shown here is derived from an EMBL/GenBank/DDBJ whole genome shotgun (WGS) entry which is preliminary data.</text>
</comment>
<proteinExistence type="predicted"/>
<evidence type="ECO:0000313" key="1">
    <source>
        <dbReference type="EMBL" id="GME89051.1"/>
    </source>
</evidence>
<dbReference type="Proteomes" id="UP001165101">
    <property type="component" value="Unassembled WGS sequence"/>
</dbReference>
<organism evidence="1 2">
    <name type="scientific">Candida boidinii</name>
    <name type="common">Yeast</name>
    <dbReference type="NCBI Taxonomy" id="5477"/>
    <lineage>
        <taxon>Eukaryota</taxon>
        <taxon>Fungi</taxon>
        <taxon>Dikarya</taxon>
        <taxon>Ascomycota</taxon>
        <taxon>Saccharomycotina</taxon>
        <taxon>Pichiomycetes</taxon>
        <taxon>Pichiales</taxon>
        <taxon>Pichiaceae</taxon>
        <taxon>Ogataea</taxon>
        <taxon>Ogataea/Candida clade</taxon>
    </lineage>
</organism>
<evidence type="ECO:0000313" key="2">
    <source>
        <dbReference type="Proteomes" id="UP001165101"/>
    </source>
</evidence>
<protein>
    <submittedName>
        <fullName evidence="1">Unnamed protein product</fullName>
    </submittedName>
</protein>
<gene>
    <name evidence="1" type="ORF">Cboi01_000123500</name>
</gene>
<keyword evidence="2" id="KW-1185">Reference proteome</keyword>